<evidence type="ECO:0000256" key="3">
    <source>
        <dbReference type="ARBA" id="ARBA00022737"/>
    </source>
</evidence>
<protein>
    <recommendedName>
        <fullName evidence="1">Transcriptional regulator MraZ</fullName>
    </recommendedName>
</protein>
<reference evidence="8" key="1">
    <citation type="submission" date="2018-06" db="EMBL/GenBank/DDBJ databases">
        <authorList>
            <person name="Zhirakovskaya E."/>
        </authorList>
    </citation>
    <scope>NUCLEOTIDE SEQUENCE</scope>
</reference>
<dbReference type="InterPro" id="IPR007159">
    <property type="entry name" value="SpoVT-AbrB_dom"/>
</dbReference>
<keyword evidence="2" id="KW-0963">Cytoplasm</keyword>
<keyword evidence="4" id="KW-0805">Transcription regulation</keyword>
<dbReference type="SUPFAM" id="SSF89447">
    <property type="entry name" value="AbrB/MazE/MraZ-like"/>
    <property type="match status" value="1"/>
</dbReference>
<dbReference type="InterPro" id="IPR035644">
    <property type="entry name" value="MraZ_C"/>
</dbReference>
<dbReference type="GO" id="GO:2000143">
    <property type="term" value="P:negative regulation of DNA-templated transcription initiation"/>
    <property type="evidence" value="ECO:0007669"/>
    <property type="project" value="TreeGrafter"/>
</dbReference>
<dbReference type="HAMAP" id="MF_01008">
    <property type="entry name" value="MraZ"/>
    <property type="match status" value="1"/>
</dbReference>
<feature type="domain" description="SpoVT-AbrB" evidence="7">
    <location>
        <begin position="7"/>
        <end position="54"/>
    </location>
</feature>
<dbReference type="InterPro" id="IPR038619">
    <property type="entry name" value="MraZ_sf"/>
</dbReference>
<dbReference type="CDD" id="cd16321">
    <property type="entry name" value="MraZ_C"/>
    <property type="match status" value="1"/>
</dbReference>
<evidence type="ECO:0000256" key="4">
    <source>
        <dbReference type="ARBA" id="ARBA00023015"/>
    </source>
</evidence>
<keyword evidence="8" id="KW-0132">Cell division</keyword>
<dbReference type="NCBIfam" id="TIGR00242">
    <property type="entry name" value="division/cell wall cluster transcriptional repressor MraZ"/>
    <property type="match status" value="1"/>
</dbReference>
<dbReference type="CDD" id="cd16320">
    <property type="entry name" value="MraZ_N"/>
    <property type="match status" value="1"/>
</dbReference>
<proteinExistence type="inferred from homology"/>
<sequence>MLFFRGINSVNLDIKGRMAIPKKYREAISEASDNQLVATIDLHSPCLLIYTLDEWEVIERKLMALPNVDPQARLYQRLLLGHASEVELDAQGRILIPSILREHANIDKPAILLGQGNKFELWSQEAWDLSRPDMLESVVSNEVSESLASLSL</sequence>
<keyword evidence="5" id="KW-0238">DNA-binding</keyword>
<keyword evidence="6" id="KW-0804">Transcription</keyword>
<dbReference type="InterPro" id="IPR020603">
    <property type="entry name" value="MraZ_dom"/>
</dbReference>
<dbReference type="PROSITE" id="PS51740">
    <property type="entry name" value="SPOVT_ABRB"/>
    <property type="match status" value="2"/>
</dbReference>
<dbReference type="PANTHER" id="PTHR34701:SF1">
    <property type="entry name" value="TRANSCRIPTIONAL REGULATOR MRAZ"/>
    <property type="match status" value="1"/>
</dbReference>
<accession>A0A3B0VYC9</accession>
<dbReference type="EMBL" id="UOFC01000180">
    <property type="protein sequence ID" value="VAW48041.1"/>
    <property type="molecule type" value="Genomic_DNA"/>
</dbReference>
<dbReference type="GO" id="GO:0051301">
    <property type="term" value="P:cell division"/>
    <property type="evidence" value="ECO:0007669"/>
    <property type="project" value="UniProtKB-KW"/>
</dbReference>
<evidence type="ECO:0000256" key="1">
    <source>
        <dbReference type="ARBA" id="ARBA00013860"/>
    </source>
</evidence>
<evidence type="ECO:0000313" key="8">
    <source>
        <dbReference type="EMBL" id="VAW48041.1"/>
    </source>
</evidence>
<evidence type="ECO:0000256" key="5">
    <source>
        <dbReference type="ARBA" id="ARBA00023125"/>
    </source>
</evidence>
<dbReference type="InterPro" id="IPR037914">
    <property type="entry name" value="SpoVT-AbrB_sf"/>
</dbReference>
<dbReference type="AlphaFoldDB" id="A0A3B0VYC9"/>
<dbReference type="PANTHER" id="PTHR34701">
    <property type="entry name" value="TRANSCRIPTIONAL REGULATOR MRAZ"/>
    <property type="match status" value="1"/>
</dbReference>
<dbReference type="Gene3D" id="3.40.1550.20">
    <property type="entry name" value="Transcriptional regulator MraZ domain"/>
    <property type="match status" value="1"/>
</dbReference>
<evidence type="ECO:0000259" key="7">
    <source>
        <dbReference type="PROSITE" id="PS51740"/>
    </source>
</evidence>
<dbReference type="GO" id="GO:0003700">
    <property type="term" value="F:DNA-binding transcription factor activity"/>
    <property type="evidence" value="ECO:0007669"/>
    <property type="project" value="InterPro"/>
</dbReference>
<keyword evidence="8" id="KW-0131">Cell cycle</keyword>
<dbReference type="Pfam" id="PF02381">
    <property type="entry name" value="MraZ"/>
    <property type="match status" value="2"/>
</dbReference>
<feature type="domain" description="SpoVT-AbrB" evidence="7">
    <location>
        <begin position="83"/>
        <end position="126"/>
    </location>
</feature>
<dbReference type="InterPro" id="IPR035642">
    <property type="entry name" value="MraZ_N"/>
</dbReference>
<dbReference type="InterPro" id="IPR003444">
    <property type="entry name" value="MraZ"/>
</dbReference>
<organism evidence="8">
    <name type="scientific">hydrothermal vent metagenome</name>
    <dbReference type="NCBI Taxonomy" id="652676"/>
    <lineage>
        <taxon>unclassified sequences</taxon>
        <taxon>metagenomes</taxon>
        <taxon>ecological metagenomes</taxon>
    </lineage>
</organism>
<evidence type="ECO:0000256" key="6">
    <source>
        <dbReference type="ARBA" id="ARBA00023163"/>
    </source>
</evidence>
<evidence type="ECO:0000256" key="2">
    <source>
        <dbReference type="ARBA" id="ARBA00022490"/>
    </source>
</evidence>
<name>A0A3B0VYC9_9ZZZZ</name>
<dbReference type="GO" id="GO:0000976">
    <property type="term" value="F:transcription cis-regulatory region binding"/>
    <property type="evidence" value="ECO:0007669"/>
    <property type="project" value="TreeGrafter"/>
</dbReference>
<gene>
    <name evidence="8" type="ORF">MNBD_GAMMA03-205</name>
</gene>
<keyword evidence="3" id="KW-0677">Repeat</keyword>